<gene>
    <name evidence="2" type="ORF">KRR39_08300</name>
</gene>
<keyword evidence="2" id="KW-0378">Hydrolase</keyword>
<dbReference type="SMART" id="SM00491">
    <property type="entry name" value="HELICc2"/>
    <property type="match status" value="1"/>
</dbReference>
<dbReference type="EMBL" id="CP077062">
    <property type="protein sequence ID" value="QWZ09725.1"/>
    <property type="molecule type" value="Genomic_DNA"/>
</dbReference>
<accession>A0A975Y1P4</accession>
<dbReference type="Proteomes" id="UP000683575">
    <property type="component" value="Chromosome"/>
</dbReference>
<feature type="domain" description="Helicase ATP-binding" evidence="1">
    <location>
        <begin position="45"/>
        <end position="190"/>
    </location>
</feature>
<dbReference type="SMART" id="SM00487">
    <property type="entry name" value="DEXDc"/>
    <property type="match status" value="1"/>
</dbReference>
<keyword evidence="3" id="KW-1185">Reference proteome</keyword>
<dbReference type="Pfam" id="PF13307">
    <property type="entry name" value="Helicase_C_2"/>
    <property type="match status" value="1"/>
</dbReference>
<evidence type="ECO:0000313" key="2">
    <source>
        <dbReference type="EMBL" id="QWZ09725.1"/>
    </source>
</evidence>
<name>A0A975Y1P4_9ACTN</name>
<dbReference type="GO" id="GO:0006139">
    <property type="term" value="P:nucleobase-containing compound metabolic process"/>
    <property type="evidence" value="ECO:0007669"/>
    <property type="project" value="InterPro"/>
</dbReference>
<sequence length="822" mass="89780">MDFDQLLSQQAQAAPTEPRELWASLSKTQGYGYLRDVQAQVLTAWDARRGERDLVVKVNTGGGKTIDGLVILQSYLNAGVRPALYVCPSRYLVEQVREEATHLGIETIDDPDHHRYLSGDAIAVVTADKLFNGRSVFAATRPTRAPAPIGAVVIDDAHAAIATSRSQLSITLPSAHPAFDPLLRLFQDELEEHSPSSLLQIRAHTHSALARVPFWAWREKCERARAILHQHESSGPLRYALPAVQDVLPLCRAVFTGRELTITPPVPPVRNITGFVEAAHRVYLTATLADDSVLVTDFGADPDSVRRPITPLTAGDIGERMILAPQEINPSIIVDHTRAEIAELSRTYNTVVLVPSYRAAAEWDEWTPRVINADNLAATVEELRARHVGLVVLVNKYDGVDLPENACRILVVDGLPEVQTGDERLEAQIARRAGADDRQVQRIEQGMGRGVRSNEDHCVVFLLGSRLSQLVADPRTRARFSAATQAQLELSRDVAGRMGGSELSAIIAVARQALTRDPGWVQLAKTKLRSVPAPTGHVSDTAVARRRAFEAATDGDTRAAAELISAAVSTLPTDREQGWLLEQKAAYLDLVDPVESQQVLSAARRKNTMVLRPLSGFDYRRLSGSEDQAQQAADFLDGRYRTGGELRLGFQAIADDLAFDPDCTDEAEEALRQLALHIGFNAQRPEDEWGAGPDVLWALGGLRFWVIEAKTGATTDLIHKRDANQLSGSVLWLTDKYGADAVGTPVMVHPARSLADDATAAPDARALTENGLKDLRDAFIALGAGLAGARWDDKQAVNQLLVGHRLRAVDLAQYLKVIRPGR</sequence>
<dbReference type="GO" id="GO:0003677">
    <property type="term" value="F:DNA binding"/>
    <property type="evidence" value="ECO:0007669"/>
    <property type="project" value="InterPro"/>
</dbReference>
<reference evidence="2" key="1">
    <citation type="submission" date="2021-06" db="EMBL/GenBank/DDBJ databases">
        <title>Complete genome sequence of Nocardioides sp. G188.</title>
        <authorList>
            <person name="Im W.-T."/>
        </authorList>
    </citation>
    <scope>NUCLEOTIDE SEQUENCE</scope>
    <source>
        <strain evidence="2">G188</strain>
    </source>
</reference>
<dbReference type="PROSITE" id="PS51192">
    <property type="entry name" value="HELICASE_ATP_BIND_1"/>
    <property type="match status" value="1"/>
</dbReference>
<evidence type="ECO:0000313" key="3">
    <source>
        <dbReference type="Proteomes" id="UP000683575"/>
    </source>
</evidence>
<protein>
    <submittedName>
        <fullName evidence="2">DEAD/DEAH box helicase family protein</fullName>
    </submittedName>
</protein>
<dbReference type="InterPro" id="IPR014001">
    <property type="entry name" value="Helicase_ATP-bd"/>
</dbReference>
<dbReference type="Pfam" id="PF04851">
    <property type="entry name" value="ResIII"/>
    <property type="match status" value="1"/>
</dbReference>
<dbReference type="InterPro" id="IPR006555">
    <property type="entry name" value="ATP-dep_Helicase_C"/>
</dbReference>
<dbReference type="AlphaFoldDB" id="A0A975Y1P4"/>
<keyword evidence="2" id="KW-0347">Helicase</keyword>
<keyword evidence="2" id="KW-0067">ATP-binding</keyword>
<dbReference type="InterPro" id="IPR006935">
    <property type="entry name" value="Helicase/UvrB_N"/>
</dbReference>
<proteinExistence type="predicted"/>
<evidence type="ECO:0000259" key="1">
    <source>
        <dbReference type="PROSITE" id="PS51192"/>
    </source>
</evidence>
<organism evidence="2 3">
    <name type="scientific">Nocardioides panacis</name>
    <dbReference type="NCBI Taxonomy" id="2849501"/>
    <lineage>
        <taxon>Bacteria</taxon>
        <taxon>Bacillati</taxon>
        <taxon>Actinomycetota</taxon>
        <taxon>Actinomycetes</taxon>
        <taxon>Propionibacteriales</taxon>
        <taxon>Nocardioidaceae</taxon>
        <taxon>Nocardioides</taxon>
    </lineage>
</organism>
<dbReference type="KEGG" id="nps:KRR39_08300"/>
<dbReference type="GO" id="GO:0004386">
    <property type="term" value="F:helicase activity"/>
    <property type="evidence" value="ECO:0007669"/>
    <property type="project" value="UniProtKB-KW"/>
</dbReference>
<dbReference type="GO" id="GO:0016818">
    <property type="term" value="F:hydrolase activity, acting on acid anhydrides, in phosphorus-containing anhydrides"/>
    <property type="evidence" value="ECO:0007669"/>
    <property type="project" value="InterPro"/>
</dbReference>
<dbReference type="RefSeq" id="WP_216941571.1">
    <property type="nucleotide sequence ID" value="NZ_CP077062.1"/>
</dbReference>
<keyword evidence="2" id="KW-0547">Nucleotide-binding</keyword>
<dbReference type="GO" id="GO:0005524">
    <property type="term" value="F:ATP binding"/>
    <property type="evidence" value="ECO:0007669"/>
    <property type="project" value="InterPro"/>
</dbReference>